<accession>A0A2R4WYM0</accession>
<evidence type="ECO:0000313" key="2">
    <source>
        <dbReference type="Proteomes" id="UP000244727"/>
    </source>
</evidence>
<dbReference type="Pfam" id="PF19128">
    <property type="entry name" value="DUF5811"/>
    <property type="match status" value="1"/>
</dbReference>
<protein>
    <submittedName>
        <fullName evidence="1">Uncharacterized protein</fullName>
    </submittedName>
</protein>
<proteinExistence type="predicted"/>
<reference evidence="1 2" key="1">
    <citation type="submission" date="2018-04" db="EMBL/GenBank/DDBJ databases">
        <title>Halococcoides cellulosivorans gen. nov., sp. nov., an extremely halophilic cellulose-utilizing haloarchaeon from hypersaline lakes.</title>
        <authorList>
            <person name="Sorokin D.Y."/>
            <person name="Toshchakov S.V."/>
            <person name="Samarov N.I."/>
            <person name="Korzhenkov A."/>
            <person name="Kublanov I.V."/>
        </authorList>
    </citation>
    <scope>NUCLEOTIDE SEQUENCE [LARGE SCALE GENOMIC DNA]</scope>
    <source>
        <strain evidence="1 2">HArcel1</strain>
    </source>
</reference>
<dbReference type="Proteomes" id="UP000244727">
    <property type="component" value="Chromosome"/>
</dbReference>
<organism evidence="1 2">
    <name type="scientific">Halococcoides cellulosivorans</name>
    <dbReference type="NCBI Taxonomy" id="1679096"/>
    <lineage>
        <taxon>Archaea</taxon>
        <taxon>Methanobacteriati</taxon>
        <taxon>Methanobacteriota</taxon>
        <taxon>Stenosarchaea group</taxon>
        <taxon>Halobacteria</taxon>
        <taxon>Halobacteriales</taxon>
        <taxon>Haloarculaceae</taxon>
        <taxon>Halococcoides</taxon>
    </lineage>
</organism>
<sequence>MYGNVSFEDDDDVTLSPAERDRLRREIESVAAATRDLLPGEFVVGSELTDGSDGPLATVAVQPPVGAPISGGYNPEDGIEIDAEKRQEFARGLAASAALQVKRSMGEVTAPPAQ</sequence>
<dbReference type="AlphaFoldDB" id="A0A2R4WYM0"/>
<gene>
    <name evidence="1" type="ORF">HARCEL1_02345</name>
</gene>
<dbReference type="KEGG" id="harc:HARCEL1_02345"/>
<dbReference type="RefSeq" id="WP_108381000.1">
    <property type="nucleotide sequence ID" value="NZ_CP028858.1"/>
</dbReference>
<dbReference type="InterPro" id="IPR043835">
    <property type="entry name" value="DUF5811"/>
</dbReference>
<dbReference type="GeneID" id="36511310"/>
<evidence type="ECO:0000313" key="1">
    <source>
        <dbReference type="EMBL" id="AWB26631.1"/>
    </source>
</evidence>
<name>A0A2R4WYM0_9EURY</name>
<dbReference type="EMBL" id="CP028858">
    <property type="protein sequence ID" value="AWB26631.1"/>
    <property type="molecule type" value="Genomic_DNA"/>
</dbReference>
<keyword evidence="2" id="KW-1185">Reference proteome</keyword>